<dbReference type="Gene3D" id="3.40.50.200">
    <property type="entry name" value="Peptidase S8/S53 domain"/>
    <property type="match status" value="2"/>
</dbReference>
<evidence type="ECO:0000313" key="6">
    <source>
        <dbReference type="EMBL" id="QHV99273.1"/>
    </source>
</evidence>
<reference evidence="6 7" key="1">
    <citation type="submission" date="2019-11" db="EMBL/GenBank/DDBJ databases">
        <title>Spirosoma endbachense sp. nov., isolated from a natural salt meadow.</title>
        <authorList>
            <person name="Rojas J."/>
            <person name="Ambika Manirajan B."/>
            <person name="Ratering S."/>
            <person name="Suarez C."/>
            <person name="Geissler-Plaum R."/>
            <person name="Schnell S."/>
        </authorList>
    </citation>
    <scope>NUCLEOTIDE SEQUENCE [LARGE SCALE GENOMIC DNA]</scope>
    <source>
        <strain evidence="6 7">I-24</strain>
    </source>
</reference>
<keyword evidence="3" id="KW-0720">Serine protease</keyword>
<feature type="chain" id="PRO_5026795156" evidence="4">
    <location>
        <begin position="28"/>
        <end position="875"/>
    </location>
</feature>
<sequence>MKLLLQAGRGFLAVVVILLCLSSWSQAQDVKQLAKDAKVSPDLYAIISNNGIPNQAPIGGLQRVNLFNTVGNTIAIEAAANSEQEGVALLQVLQSMGLQKGLVFKQKVSGYLPIDQLGALKSVSALKFARPSYKPRNNVGSVTSQGDVALRADVARSTYNVTGAGVKVGVISDSYNALGGAPAGVASGDLPAGVEVLEDISPGTDEGRAMAELVHDIAPGSPIAFHTAYSTELNFAQGIRDLAAAGCKVITDDISYFAEPFFQDGVVAQAVDDVVNNQGVTYFSAAANSGRASYQAAFNPAPYSDPQYAGGTYSAHNFGGGDIKQSITIPGRGATAIISFQWDDPFFSVSGGAGAQTDMDLLVYYNGTLLGDLSSFEINVGGDPVEIIGIQNNGSSSVTIDLVLVKYEGPNPSLIKWVNFADDVTIEYDTKSSTIVGHANSTRGIAVGAAPFNLTPAFNGGLTTATIEPFSSVGGTPILFNTAGQRISQITRQKPEITSVDGTNTTFFVSDSPRDADAFPNFFGTSAAAPHAAAVAALMKEKGGNSLSSSSILSALEQTALDMDDPYTPGFDTGFDYGTGFGFIQADKALQSISGSSSDFAIVGTSNVTCTTISVGQRTLTFNPIYAGVNGQPLSFSVVNELSPTTNPGPYTLNLYTDNPVITLKATQAGTPTEASFVYNWLEACGNNTTPPGTFAIIGVNTITCTAVSPTQRTLTFNPNYAGVNGQPLSFSVVNELSPTTNPGPYTLNLYTDNPVVTLKATQAGTPGEVSFTYNWLAACGGGSGRLGAESGAGLQVRVLGNPVNETAEVEVRGVSGQSVQLELTDIQGRVIQQHTIEEAKSIERLSLPVGGRKGLLLLRVGTPTEHKSIKLMKQ</sequence>
<evidence type="ECO:0000256" key="4">
    <source>
        <dbReference type="SAM" id="SignalP"/>
    </source>
</evidence>
<keyword evidence="7" id="KW-1185">Reference proteome</keyword>
<dbReference type="InterPro" id="IPR034075">
    <property type="entry name" value="Glr3161-like_dom"/>
</dbReference>
<feature type="domain" description="Peptidase S8/S53" evidence="5">
    <location>
        <begin position="438"/>
        <end position="582"/>
    </location>
</feature>
<evidence type="ECO:0000256" key="2">
    <source>
        <dbReference type="ARBA" id="ARBA00022801"/>
    </source>
</evidence>
<keyword evidence="2" id="KW-0378">Hydrolase</keyword>
<dbReference type="PROSITE" id="PS00138">
    <property type="entry name" value="SUBTILASE_SER"/>
    <property type="match status" value="1"/>
</dbReference>
<dbReference type="InterPro" id="IPR026444">
    <property type="entry name" value="Secre_tail"/>
</dbReference>
<feature type="signal peptide" evidence="4">
    <location>
        <begin position="1"/>
        <end position="27"/>
    </location>
</feature>
<dbReference type="RefSeq" id="WP_162389677.1">
    <property type="nucleotide sequence ID" value="NZ_CP045997.1"/>
</dbReference>
<evidence type="ECO:0000256" key="3">
    <source>
        <dbReference type="ARBA" id="ARBA00022825"/>
    </source>
</evidence>
<dbReference type="Pfam" id="PF00082">
    <property type="entry name" value="Peptidase_S8"/>
    <property type="match status" value="1"/>
</dbReference>
<dbReference type="AlphaFoldDB" id="A0A6P1W1I5"/>
<organism evidence="6 7">
    <name type="scientific">Spirosoma endbachense</name>
    <dbReference type="NCBI Taxonomy" id="2666025"/>
    <lineage>
        <taxon>Bacteria</taxon>
        <taxon>Pseudomonadati</taxon>
        <taxon>Bacteroidota</taxon>
        <taxon>Cytophagia</taxon>
        <taxon>Cytophagales</taxon>
        <taxon>Cytophagaceae</taxon>
        <taxon>Spirosoma</taxon>
    </lineage>
</organism>
<dbReference type="InterPro" id="IPR023828">
    <property type="entry name" value="Peptidase_S8_Ser-AS"/>
</dbReference>
<keyword evidence="1" id="KW-0645">Protease</keyword>
<dbReference type="EMBL" id="CP045997">
    <property type="protein sequence ID" value="QHV99273.1"/>
    <property type="molecule type" value="Genomic_DNA"/>
</dbReference>
<gene>
    <name evidence="6" type="ORF">GJR95_31550</name>
</gene>
<dbReference type="InterPro" id="IPR000209">
    <property type="entry name" value="Peptidase_S8/S53_dom"/>
</dbReference>
<dbReference type="InterPro" id="IPR036852">
    <property type="entry name" value="Peptidase_S8/S53_dom_sf"/>
</dbReference>
<dbReference type="GO" id="GO:0004252">
    <property type="term" value="F:serine-type endopeptidase activity"/>
    <property type="evidence" value="ECO:0007669"/>
    <property type="project" value="InterPro"/>
</dbReference>
<evidence type="ECO:0000256" key="1">
    <source>
        <dbReference type="ARBA" id="ARBA00022670"/>
    </source>
</evidence>
<dbReference type="Proteomes" id="UP000464577">
    <property type="component" value="Chromosome"/>
</dbReference>
<dbReference type="CDD" id="cd05562">
    <property type="entry name" value="Peptidases_S53_like"/>
    <property type="match status" value="1"/>
</dbReference>
<dbReference type="KEGG" id="senf:GJR95_31550"/>
<evidence type="ECO:0000313" key="7">
    <source>
        <dbReference type="Proteomes" id="UP000464577"/>
    </source>
</evidence>
<dbReference type="GO" id="GO:0006508">
    <property type="term" value="P:proteolysis"/>
    <property type="evidence" value="ECO:0007669"/>
    <property type="project" value="UniProtKB-KW"/>
</dbReference>
<accession>A0A6P1W1I5</accession>
<protein>
    <submittedName>
        <fullName evidence="6">S8 family serine peptidase</fullName>
    </submittedName>
</protein>
<keyword evidence="4" id="KW-0732">Signal</keyword>
<name>A0A6P1W1I5_9BACT</name>
<dbReference type="NCBIfam" id="TIGR04183">
    <property type="entry name" value="Por_Secre_tail"/>
    <property type="match status" value="1"/>
</dbReference>
<evidence type="ECO:0000259" key="5">
    <source>
        <dbReference type="Pfam" id="PF00082"/>
    </source>
</evidence>
<proteinExistence type="predicted"/>
<dbReference type="SUPFAM" id="SSF52743">
    <property type="entry name" value="Subtilisin-like"/>
    <property type="match status" value="1"/>
</dbReference>